<evidence type="ECO:0000259" key="5">
    <source>
        <dbReference type="Pfam" id="PF22435"/>
    </source>
</evidence>
<comment type="similarity">
    <text evidence="1">Belongs to the class IV-like SAM-binding methyltransferase superfamily. RNA methyltransferase TrmH family.</text>
</comment>
<dbReference type="RefSeq" id="WP_271149158.1">
    <property type="nucleotide sequence ID" value="NZ_CP115859.1"/>
</dbReference>
<gene>
    <name evidence="6" type="ORF">PFY12_01710</name>
</gene>
<dbReference type="PANTHER" id="PTHR43191">
    <property type="entry name" value="RRNA METHYLTRANSFERASE 3"/>
    <property type="match status" value="1"/>
</dbReference>
<evidence type="ECO:0000256" key="1">
    <source>
        <dbReference type="ARBA" id="ARBA00007228"/>
    </source>
</evidence>
<accession>A0ABY7QMI8</accession>
<keyword evidence="3" id="KW-0808">Transferase</keyword>
<evidence type="ECO:0000256" key="2">
    <source>
        <dbReference type="ARBA" id="ARBA00022603"/>
    </source>
</evidence>
<dbReference type="Pfam" id="PF22435">
    <property type="entry name" value="MRM3-like_sub_bind"/>
    <property type="match status" value="1"/>
</dbReference>
<dbReference type="SUPFAM" id="SSF55315">
    <property type="entry name" value="L30e-like"/>
    <property type="match status" value="1"/>
</dbReference>
<evidence type="ECO:0000256" key="3">
    <source>
        <dbReference type="ARBA" id="ARBA00022679"/>
    </source>
</evidence>
<protein>
    <submittedName>
        <fullName evidence="6">RNA methyltransferase</fullName>
    </submittedName>
</protein>
<dbReference type="Gene3D" id="3.40.1280.10">
    <property type="match status" value="1"/>
</dbReference>
<name>A0ABY7QMI8_9FLAO</name>
<organism evidence="6 7">
    <name type="scientific">Chryseobacterium camelliae</name>
    <dbReference type="NCBI Taxonomy" id="1265445"/>
    <lineage>
        <taxon>Bacteria</taxon>
        <taxon>Pseudomonadati</taxon>
        <taxon>Bacteroidota</taxon>
        <taxon>Flavobacteriia</taxon>
        <taxon>Flavobacteriales</taxon>
        <taxon>Weeksellaceae</taxon>
        <taxon>Chryseobacterium group</taxon>
        <taxon>Chryseobacterium</taxon>
    </lineage>
</organism>
<dbReference type="InterPro" id="IPR051259">
    <property type="entry name" value="rRNA_Methyltransferase"/>
</dbReference>
<evidence type="ECO:0000313" key="6">
    <source>
        <dbReference type="EMBL" id="WBV60847.1"/>
    </source>
</evidence>
<dbReference type="InterPro" id="IPR029064">
    <property type="entry name" value="Ribosomal_eL30-like_sf"/>
</dbReference>
<dbReference type="Gene3D" id="3.30.1330.30">
    <property type="match status" value="1"/>
</dbReference>
<dbReference type="Pfam" id="PF00588">
    <property type="entry name" value="SpoU_methylase"/>
    <property type="match status" value="1"/>
</dbReference>
<dbReference type="InterPro" id="IPR053888">
    <property type="entry name" value="MRM3-like_sub_bind"/>
</dbReference>
<dbReference type="Proteomes" id="UP001210978">
    <property type="component" value="Chromosome"/>
</dbReference>
<dbReference type="InterPro" id="IPR029026">
    <property type="entry name" value="tRNA_m1G_MTases_N"/>
</dbReference>
<dbReference type="InterPro" id="IPR001537">
    <property type="entry name" value="SpoU_MeTrfase"/>
</dbReference>
<reference evidence="6 7" key="1">
    <citation type="submission" date="2023-01" db="EMBL/GenBank/DDBJ databases">
        <title>Complete genome of Chryseobacterium camelliae VAN22-5A.</title>
        <authorList>
            <person name="Zong G."/>
            <person name="Cao G."/>
        </authorList>
    </citation>
    <scope>NUCLEOTIDE SEQUENCE [LARGE SCALE GENOMIC DNA]</scope>
    <source>
        <strain evidence="6 7">VAN22-5A</strain>
    </source>
</reference>
<dbReference type="GO" id="GO:0032259">
    <property type="term" value="P:methylation"/>
    <property type="evidence" value="ECO:0007669"/>
    <property type="project" value="UniProtKB-KW"/>
</dbReference>
<dbReference type="InterPro" id="IPR029028">
    <property type="entry name" value="Alpha/beta_knot_MTases"/>
</dbReference>
<feature type="domain" description="tRNA/rRNA methyltransferase SpoU type" evidence="4">
    <location>
        <begin position="99"/>
        <end position="236"/>
    </location>
</feature>
<evidence type="ECO:0000259" key="4">
    <source>
        <dbReference type="Pfam" id="PF00588"/>
    </source>
</evidence>
<dbReference type="GO" id="GO:0008168">
    <property type="term" value="F:methyltransferase activity"/>
    <property type="evidence" value="ECO:0007669"/>
    <property type="project" value="UniProtKB-KW"/>
</dbReference>
<dbReference type="SUPFAM" id="SSF75217">
    <property type="entry name" value="alpha/beta knot"/>
    <property type="match status" value="1"/>
</dbReference>
<evidence type="ECO:0000313" key="7">
    <source>
        <dbReference type="Proteomes" id="UP001210978"/>
    </source>
</evidence>
<dbReference type="CDD" id="cd18109">
    <property type="entry name" value="SpoU-like_RNA-MTase"/>
    <property type="match status" value="1"/>
</dbReference>
<dbReference type="EMBL" id="CP115859">
    <property type="protein sequence ID" value="WBV60847.1"/>
    <property type="molecule type" value="Genomic_DNA"/>
</dbReference>
<dbReference type="PANTHER" id="PTHR43191:SF2">
    <property type="entry name" value="RRNA METHYLTRANSFERASE 3, MITOCHONDRIAL"/>
    <property type="match status" value="1"/>
</dbReference>
<keyword evidence="2 6" id="KW-0489">Methyltransferase</keyword>
<proteinExistence type="inferred from homology"/>
<sequence length="242" mass="27147">MLTAHTIKILQSLDKKKFRQKYNLFLVEGNKTIRELFNSNFKIKEIFSTDPQKLDCSTIPVTHVSENELKKISFLMNPKDSVAVCWLNGEQAEIEDKKIQLVLDGIQDPGNLGTIIRLADWFGIEQIVCSEDTVDFYNPKVVQATMGSFTRVNVVYTNLTEYLSATGNVNVGTDMVGESIYTFEKPENLNLILGNEGNGMRPETEKLLQKNITIPRFGKSQSTESLNVSMAAGIILGQLFSK</sequence>
<feature type="domain" description="MRM3-like substrate binding" evidence="5">
    <location>
        <begin position="6"/>
        <end position="83"/>
    </location>
</feature>
<keyword evidence="7" id="KW-1185">Reference proteome</keyword>